<keyword evidence="3" id="KW-1185">Reference proteome</keyword>
<gene>
    <name evidence="2" type="ORF">KU75_25575</name>
</gene>
<dbReference type="PROSITE" id="PS50022">
    <property type="entry name" value="FA58C_3"/>
    <property type="match status" value="1"/>
</dbReference>
<protein>
    <recommendedName>
        <fullName evidence="1">F5/8 type C domain-containing protein</fullName>
    </recommendedName>
</protein>
<dbReference type="InterPro" id="IPR008979">
    <property type="entry name" value="Galactose-bd-like_sf"/>
</dbReference>
<dbReference type="EMBL" id="JQOF01000120">
    <property type="protein sequence ID" value="KGA38963.1"/>
    <property type="molecule type" value="Genomic_DNA"/>
</dbReference>
<comment type="caution">
    <text evidence="2">The sequence shown here is derived from an EMBL/GenBank/DDBJ whole genome shotgun (WGS) entry which is preliminary data.</text>
</comment>
<dbReference type="RefSeq" id="WP_044210142.1">
    <property type="nucleotide sequence ID" value="NZ_JQOF01000120.1"/>
</dbReference>
<feature type="domain" description="F5/8 type C" evidence="1">
    <location>
        <begin position="131"/>
        <end position="287"/>
    </location>
</feature>
<proteinExistence type="predicted"/>
<dbReference type="Proteomes" id="UP000029447">
    <property type="component" value="Unassembled WGS sequence"/>
</dbReference>
<reference evidence="2 3" key="1">
    <citation type="submission" date="2014-08" db="EMBL/GenBank/DDBJ databases">
        <title>Genome sequences of NCPPB Pectobacterium isolates.</title>
        <authorList>
            <person name="Glover R.H."/>
            <person name="Sapp M."/>
            <person name="Elphinstone J."/>
        </authorList>
    </citation>
    <scope>NUCLEOTIDE SEQUENCE [LARGE SCALE GENOMIC DNA]</scope>
    <source>
        <strain evidence="2 3">NCPPB3841</strain>
    </source>
</reference>
<evidence type="ECO:0000313" key="2">
    <source>
        <dbReference type="EMBL" id="KGA38963.1"/>
    </source>
</evidence>
<sequence length="380" mass="40139">EAGTGVTLGYNPINGKTIISAAGGAGGSSNYIVVDRYGAGAGQLHTFNISTQSAFDLSAFALREESGSTNVTVVVDDFNASSESGYDVTDATVFDGKLHAYGGTTARLARDGEFYSVPARADGESVSVSIVRETIIPAMTSGNQAGYVASASSVFSSAFPAYIAFNQKNTIGGAGDVWAPAALPTISAPQWLKIDMPVAFSVGGYSVKNRISGELASPRSWIFQGSNNGNVWDDIHSVTDDTNNVGGNVRSYELQSPAHYSSYRLLITAANGGYNFVTISEFELYPAAKLLIKTSGNRWFSSNNGVLIETTTPLSVDDFYSNGFIFSGDISAAQLNESFIHVYSNSNVLVSIKYAPKKQIAIQKSLSSASSWSQINSATL</sequence>
<dbReference type="SUPFAM" id="SSF49785">
    <property type="entry name" value="Galactose-binding domain-like"/>
    <property type="match status" value="1"/>
</dbReference>
<accession>A0ABR4VI24</accession>
<feature type="non-terminal residue" evidence="2">
    <location>
        <position position="1"/>
    </location>
</feature>
<dbReference type="Pfam" id="PF00754">
    <property type="entry name" value="F5_F8_type_C"/>
    <property type="match status" value="1"/>
</dbReference>
<dbReference type="InterPro" id="IPR000421">
    <property type="entry name" value="FA58C"/>
</dbReference>
<organism evidence="2 3">
    <name type="scientific">Pectobacterium odoriferum</name>
    <dbReference type="NCBI Taxonomy" id="78398"/>
    <lineage>
        <taxon>Bacteria</taxon>
        <taxon>Pseudomonadati</taxon>
        <taxon>Pseudomonadota</taxon>
        <taxon>Gammaproteobacteria</taxon>
        <taxon>Enterobacterales</taxon>
        <taxon>Pectobacteriaceae</taxon>
        <taxon>Pectobacterium</taxon>
    </lineage>
</organism>
<evidence type="ECO:0000259" key="1">
    <source>
        <dbReference type="PROSITE" id="PS50022"/>
    </source>
</evidence>
<feature type="non-terminal residue" evidence="2">
    <location>
        <position position="380"/>
    </location>
</feature>
<name>A0ABR4VI24_9GAMM</name>
<dbReference type="Gene3D" id="2.60.120.260">
    <property type="entry name" value="Galactose-binding domain-like"/>
    <property type="match status" value="1"/>
</dbReference>
<evidence type="ECO:0000313" key="3">
    <source>
        <dbReference type="Proteomes" id="UP000029447"/>
    </source>
</evidence>